<evidence type="ECO:0000259" key="13">
    <source>
        <dbReference type="PROSITE" id="PS51672"/>
    </source>
</evidence>
<dbReference type="SUPFAM" id="SSF53686">
    <property type="entry name" value="Tryptophan synthase beta subunit-like PLP-dependent enzymes"/>
    <property type="match status" value="1"/>
</dbReference>
<dbReference type="InterPro" id="IPR001721">
    <property type="entry name" value="TD_ACT-like"/>
</dbReference>
<comment type="caution">
    <text evidence="14">The sequence shown here is derived from an EMBL/GenBank/DDBJ whole genome shotgun (WGS) entry which is preliminary data.</text>
</comment>
<dbReference type="NCBIfam" id="TIGR02079">
    <property type="entry name" value="THD1"/>
    <property type="match status" value="1"/>
</dbReference>
<accession>A0ABN1QC12</accession>
<evidence type="ECO:0000256" key="9">
    <source>
        <dbReference type="ARBA" id="ARBA00023239"/>
    </source>
</evidence>
<dbReference type="Gene3D" id="3.40.1020.10">
    <property type="entry name" value="Biosynthetic Threonine Deaminase, Domain 3"/>
    <property type="match status" value="1"/>
</dbReference>
<dbReference type="PANTHER" id="PTHR48078">
    <property type="entry name" value="THREONINE DEHYDRATASE, MITOCHONDRIAL-RELATED"/>
    <property type="match status" value="1"/>
</dbReference>
<dbReference type="NCBIfam" id="NF006390">
    <property type="entry name" value="PRK08639.1"/>
    <property type="match status" value="1"/>
</dbReference>
<comment type="similarity">
    <text evidence="4 12">Belongs to the serine/threonine dehydratase family.</text>
</comment>
<keyword evidence="7 12" id="KW-0412">Isoleucine biosynthesis</keyword>
<dbReference type="InterPro" id="IPR038110">
    <property type="entry name" value="TD_ACT-like_sf"/>
</dbReference>
<sequence>MLYPRFRNVAFLNLPDRTKRHRTAGPDRATPPGGCRIGAVVSRTAPPTRSLADAVGAAAARLEGVALPTPLQPCERLSAATGAQVWLKREDLQVGRSYKLRGAYNLLAQLSPEERAAGAVCASAGNHGQGVAYACRRLGLRGRVHVPSTTPRQKRERITALGGDAVELVVGGDTYDEAAAAAAEYAERTGATVVPAFDDLRTITGQGTVAAEIVAQLDGAPDVVVVPVGGGGLLAGVGGFLAERHPGVRIVGVEPAGAASMTAALAAGEPVALPELDTFVDGAAVRRVGDVSLPLVRDSGAELVTVAEGRVCTEMLDLYQVDGIIAEPAGALAAAALDEIELEPGATVVCLLSGGNNDVSRYAEVVERSLVHRGLKHYFLVEFPQEPGALRRFLDEVLGPDDDIVLFEYVKRDNRETGAALVGIELAERDGYEPLWKRMEASPLKIQHVAPGTTAYRFLV</sequence>
<comment type="pathway">
    <text evidence="3 12">Amino-acid biosynthesis; L-isoleucine biosynthesis; 2-oxobutanoate from L-threonine: step 1/1.</text>
</comment>
<keyword evidence="6 12" id="KW-0028">Amino-acid biosynthesis</keyword>
<comment type="catalytic activity">
    <reaction evidence="1 12">
        <text>L-threonine = 2-oxobutanoate + NH4(+)</text>
        <dbReference type="Rhea" id="RHEA:22108"/>
        <dbReference type="ChEBI" id="CHEBI:16763"/>
        <dbReference type="ChEBI" id="CHEBI:28938"/>
        <dbReference type="ChEBI" id="CHEBI:57926"/>
        <dbReference type="EC" id="4.3.1.19"/>
    </reaction>
</comment>
<protein>
    <recommendedName>
        <fullName evidence="12">L-threonine dehydratase</fullName>
        <ecNumber evidence="12">4.3.1.19</ecNumber>
    </recommendedName>
    <alternativeName>
        <fullName evidence="12">Threonine deaminase</fullName>
    </alternativeName>
</protein>
<dbReference type="InterPro" id="IPR001926">
    <property type="entry name" value="TrpB-like_PALP"/>
</dbReference>
<dbReference type="Gene3D" id="3.40.50.1100">
    <property type="match status" value="2"/>
</dbReference>
<evidence type="ECO:0000256" key="7">
    <source>
        <dbReference type="ARBA" id="ARBA00022624"/>
    </source>
</evidence>
<evidence type="ECO:0000256" key="5">
    <source>
        <dbReference type="ARBA" id="ARBA00011881"/>
    </source>
</evidence>
<keyword evidence="8 12" id="KW-0663">Pyridoxal phosphate</keyword>
<reference evidence="14 15" key="1">
    <citation type="journal article" date="2019" name="Int. J. Syst. Evol. Microbiol.">
        <title>The Global Catalogue of Microorganisms (GCM) 10K type strain sequencing project: providing services to taxonomists for standard genome sequencing and annotation.</title>
        <authorList>
            <consortium name="The Broad Institute Genomics Platform"/>
            <consortium name="The Broad Institute Genome Sequencing Center for Infectious Disease"/>
            <person name="Wu L."/>
            <person name="Ma J."/>
        </authorList>
    </citation>
    <scope>NUCLEOTIDE SEQUENCE [LARGE SCALE GENOMIC DNA]</scope>
    <source>
        <strain evidence="14 15">JCM 11117</strain>
    </source>
</reference>
<feature type="domain" description="ACT-like" evidence="13">
    <location>
        <begin position="377"/>
        <end position="451"/>
    </location>
</feature>
<keyword evidence="10 12" id="KW-0100">Branched-chain amino acid biosynthesis</keyword>
<dbReference type="Pfam" id="PF00585">
    <property type="entry name" value="Thr_dehydrat_C"/>
    <property type="match status" value="1"/>
</dbReference>
<dbReference type="EMBL" id="BAAAHP010000098">
    <property type="protein sequence ID" value="GAA0940175.1"/>
    <property type="molecule type" value="Genomic_DNA"/>
</dbReference>
<dbReference type="InterPro" id="IPR011820">
    <property type="entry name" value="IlvA"/>
</dbReference>
<keyword evidence="15" id="KW-1185">Reference proteome</keyword>
<dbReference type="Pfam" id="PF00291">
    <property type="entry name" value="PALP"/>
    <property type="match status" value="1"/>
</dbReference>
<evidence type="ECO:0000256" key="10">
    <source>
        <dbReference type="ARBA" id="ARBA00023304"/>
    </source>
</evidence>
<keyword evidence="9 12" id="KW-0456">Lyase</keyword>
<dbReference type="InterPro" id="IPR036052">
    <property type="entry name" value="TrpB-like_PALP_sf"/>
</dbReference>
<dbReference type="InterPro" id="IPR000634">
    <property type="entry name" value="Ser/Thr_deHydtase_PyrdxlP-BS"/>
</dbReference>
<dbReference type="InterPro" id="IPR050147">
    <property type="entry name" value="Ser/Thr_Dehydratase"/>
</dbReference>
<dbReference type="PANTHER" id="PTHR48078:SF11">
    <property type="entry name" value="THREONINE DEHYDRATASE, MITOCHONDRIAL"/>
    <property type="match status" value="1"/>
</dbReference>
<evidence type="ECO:0000256" key="11">
    <source>
        <dbReference type="ARBA" id="ARBA00025527"/>
    </source>
</evidence>
<evidence type="ECO:0000313" key="14">
    <source>
        <dbReference type="EMBL" id="GAA0940175.1"/>
    </source>
</evidence>
<comment type="cofactor">
    <cofactor evidence="2 12">
        <name>pyridoxal 5'-phosphate</name>
        <dbReference type="ChEBI" id="CHEBI:597326"/>
    </cofactor>
</comment>
<evidence type="ECO:0000256" key="2">
    <source>
        <dbReference type="ARBA" id="ARBA00001933"/>
    </source>
</evidence>
<name>A0ABN1QC12_9PSEU</name>
<dbReference type="PROSITE" id="PS51672">
    <property type="entry name" value="ACT_LIKE"/>
    <property type="match status" value="1"/>
</dbReference>
<evidence type="ECO:0000256" key="6">
    <source>
        <dbReference type="ARBA" id="ARBA00022605"/>
    </source>
</evidence>
<proteinExistence type="inferred from homology"/>
<dbReference type="Proteomes" id="UP001499967">
    <property type="component" value="Unassembled WGS sequence"/>
</dbReference>
<evidence type="ECO:0000256" key="1">
    <source>
        <dbReference type="ARBA" id="ARBA00001274"/>
    </source>
</evidence>
<comment type="subunit">
    <text evidence="5 12">Homotetramer.</text>
</comment>
<evidence type="ECO:0000256" key="3">
    <source>
        <dbReference type="ARBA" id="ARBA00004810"/>
    </source>
</evidence>
<dbReference type="EC" id="4.3.1.19" evidence="12"/>
<dbReference type="PROSITE" id="PS00165">
    <property type="entry name" value="DEHYDRATASE_SER_THR"/>
    <property type="match status" value="1"/>
</dbReference>
<gene>
    <name evidence="14" type="primary">ilvA_2</name>
    <name evidence="12" type="synonym">ilvA</name>
    <name evidence="14" type="ORF">GCM10009559_34970</name>
</gene>
<evidence type="ECO:0000256" key="8">
    <source>
        <dbReference type="ARBA" id="ARBA00022898"/>
    </source>
</evidence>
<evidence type="ECO:0000256" key="12">
    <source>
        <dbReference type="RuleBase" id="RU362012"/>
    </source>
</evidence>
<organism evidence="14 15">
    <name type="scientific">Pseudonocardia zijingensis</name>
    <dbReference type="NCBI Taxonomy" id="153376"/>
    <lineage>
        <taxon>Bacteria</taxon>
        <taxon>Bacillati</taxon>
        <taxon>Actinomycetota</taxon>
        <taxon>Actinomycetes</taxon>
        <taxon>Pseudonocardiales</taxon>
        <taxon>Pseudonocardiaceae</taxon>
        <taxon>Pseudonocardia</taxon>
    </lineage>
</organism>
<comment type="function">
    <text evidence="11 12">Catalyzes the anaerobic formation of alpha-ketobutyrate and ammonia from threonine in a two-step reaction. The first step involved a dehydration of threonine and a production of enamine intermediates (aminocrotonate), which tautomerizes to its imine form (iminobutyrate). Both intermediates are unstable and short-lived. The second step is the nonenzymatic hydrolysis of the enamine/imine intermediates to form 2-ketobutyrate and free ammonia. In the low water environment of the cell, the second step is accelerated by RidA.</text>
</comment>
<evidence type="ECO:0000313" key="15">
    <source>
        <dbReference type="Proteomes" id="UP001499967"/>
    </source>
</evidence>
<evidence type="ECO:0000256" key="4">
    <source>
        <dbReference type="ARBA" id="ARBA00010869"/>
    </source>
</evidence>